<reference evidence="1" key="1">
    <citation type="submission" date="2020-05" db="EMBL/GenBank/DDBJ databases">
        <authorList>
            <person name="Chiriac C."/>
            <person name="Salcher M."/>
            <person name="Ghai R."/>
            <person name="Kavagutti S V."/>
        </authorList>
    </citation>
    <scope>NUCLEOTIDE SEQUENCE</scope>
</reference>
<dbReference type="CDD" id="cd20736">
    <property type="entry name" value="PoNe_Nuclease"/>
    <property type="match status" value="1"/>
</dbReference>
<dbReference type="NCBIfam" id="NF009150">
    <property type="entry name" value="PRK12497.1-3"/>
    <property type="match status" value="1"/>
</dbReference>
<accession>A0A6J6RA29</accession>
<dbReference type="InterPro" id="IPR011335">
    <property type="entry name" value="Restrct_endonuc-II-like"/>
</dbReference>
<dbReference type="Pfam" id="PF02021">
    <property type="entry name" value="UPF0102"/>
    <property type="match status" value="1"/>
</dbReference>
<dbReference type="InterPro" id="IPR011856">
    <property type="entry name" value="tRNA_endonuc-like_dom_sf"/>
</dbReference>
<dbReference type="GO" id="GO:0003676">
    <property type="term" value="F:nucleic acid binding"/>
    <property type="evidence" value="ECO:0007669"/>
    <property type="project" value="InterPro"/>
</dbReference>
<organism evidence="1">
    <name type="scientific">freshwater metagenome</name>
    <dbReference type="NCBI Taxonomy" id="449393"/>
    <lineage>
        <taxon>unclassified sequences</taxon>
        <taxon>metagenomes</taxon>
        <taxon>ecological metagenomes</taxon>
    </lineage>
</organism>
<name>A0A6J6RA29_9ZZZZ</name>
<gene>
    <name evidence="1" type="ORF">UFOPK2579_01966</name>
</gene>
<dbReference type="NCBIfam" id="NF009154">
    <property type="entry name" value="PRK12497.3-3"/>
    <property type="match status" value="1"/>
</dbReference>
<evidence type="ECO:0000313" key="1">
    <source>
        <dbReference type="EMBL" id="CAB4720840.1"/>
    </source>
</evidence>
<dbReference type="Gene3D" id="3.40.1350.10">
    <property type="match status" value="1"/>
</dbReference>
<dbReference type="EMBL" id="CAEZXR010000255">
    <property type="protein sequence ID" value="CAB4720840.1"/>
    <property type="molecule type" value="Genomic_DNA"/>
</dbReference>
<dbReference type="InterPro" id="IPR003509">
    <property type="entry name" value="UPF0102_YraN-like"/>
</dbReference>
<dbReference type="PANTHER" id="PTHR34039:SF1">
    <property type="entry name" value="UPF0102 PROTEIN YRAN"/>
    <property type="match status" value="1"/>
</dbReference>
<protein>
    <submittedName>
        <fullName evidence="1">Unannotated protein</fullName>
    </submittedName>
</protein>
<dbReference type="AlphaFoldDB" id="A0A6J6RA29"/>
<dbReference type="SUPFAM" id="SSF52980">
    <property type="entry name" value="Restriction endonuclease-like"/>
    <property type="match status" value="1"/>
</dbReference>
<sequence length="121" mass="13183">MTTAASRQALGAYGEAVALRHLLHAGLELVESNWRCAEGEIDLVLRDGEVLVVCEVKTRSSTGAGTPHEAITAVKLDRLRRLAEAWQVERGVRAREVRLDLVAVLRPRRGAAVVDHVRGLA</sequence>
<dbReference type="HAMAP" id="MF_00048">
    <property type="entry name" value="UPF0102"/>
    <property type="match status" value="1"/>
</dbReference>
<proteinExistence type="inferred from homology"/>
<dbReference type="PANTHER" id="PTHR34039">
    <property type="entry name" value="UPF0102 PROTEIN YRAN"/>
    <property type="match status" value="1"/>
</dbReference>